<proteinExistence type="predicted"/>
<sequence>MPRKKYIKYLKTILPLFLGVFFVYLSYLHSTPQERQALYENILEAKIGYVLLSVSFGVLSHASRAYRWKFLIEPLGYQLPFKLSFPAVMSGYLANLGVPRSGEVLRAATVASYKRIPFETSLGTIISERVADLIMLFLVVSFTFFLQSEQLIFLFNRFEINPFIGLLALGILIGGGILFLRIIKRTKNKWLSKLRDFGQGILLGMKSILKMEKRWWFLFHTVFIWAMYISMFFVMKYAIYGAEDIPTNVIMLAFVVGSFAITLSNGGIGIYPIAIGSAMFLYGIPRETGEAFGWVLWGSQTLINIILGSLSLFLLPIFHKKD</sequence>
<feature type="transmembrane region" description="Helical" evidence="6">
    <location>
        <begin position="215"/>
        <end position="239"/>
    </location>
</feature>
<feature type="transmembrane region" description="Helical" evidence="6">
    <location>
        <begin position="160"/>
        <end position="183"/>
    </location>
</feature>
<comment type="subcellular location">
    <subcellularLocation>
        <location evidence="1">Cell membrane</location>
        <topology evidence="1">Multi-pass membrane protein</topology>
    </subcellularLocation>
</comment>
<organism evidence="7 8">
    <name type="scientific">Mesonia sediminis</name>
    <dbReference type="NCBI Taxonomy" id="1703946"/>
    <lineage>
        <taxon>Bacteria</taxon>
        <taxon>Pseudomonadati</taxon>
        <taxon>Bacteroidota</taxon>
        <taxon>Flavobacteriia</taxon>
        <taxon>Flavobacteriales</taxon>
        <taxon>Flavobacteriaceae</taxon>
        <taxon>Mesonia</taxon>
    </lineage>
</organism>
<evidence type="ECO:0000256" key="5">
    <source>
        <dbReference type="ARBA" id="ARBA00023136"/>
    </source>
</evidence>
<feature type="transmembrane region" description="Helical" evidence="6">
    <location>
        <begin position="291"/>
        <end position="318"/>
    </location>
</feature>
<dbReference type="PANTHER" id="PTHR39087">
    <property type="entry name" value="UPF0104 MEMBRANE PROTEIN MJ1595"/>
    <property type="match status" value="1"/>
</dbReference>
<evidence type="ECO:0000256" key="4">
    <source>
        <dbReference type="ARBA" id="ARBA00022989"/>
    </source>
</evidence>
<evidence type="ECO:0000256" key="2">
    <source>
        <dbReference type="ARBA" id="ARBA00022475"/>
    </source>
</evidence>
<keyword evidence="8" id="KW-1185">Reference proteome</keyword>
<feature type="transmembrane region" description="Helical" evidence="6">
    <location>
        <begin position="245"/>
        <end position="263"/>
    </location>
</feature>
<dbReference type="PANTHER" id="PTHR39087:SF2">
    <property type="entry name" value="UPF0104 MEMBRANE PROTEIN MJ1595"/>
    <property type="match status" value="1"/>
</dbReference>
<dbReference type="Proteomes" id="UP001597357">
    <property type="component" value="Unassembled WGS sequence"/>
</dbReference>
<comment type="caution">
    <text evidence="7">The sequence shown here is derived from an EMBL/GenBank/DDBJ whole genome shotgun (WGS) entry which is preliminary data.</text>
</comment>
<feature type="transmembrane region" description="Helical" evidence="6">
    <location>
        <begin position="9"/>
        <end position="27"/>
    </location>
</feature>
<evidence type="ECO:0000256" key="3">
    <source>
        <dbReference type="ARBA" id="ARBA00022692"/>
    </source>
</evidence>
<dbReference type="RefSeq" id="WP_379047764.1">
    <property type="nucleotide sequence ID" value="NZ_JBHULZ010000041.1"/>
</dbReference>
<evidence type="ECO:0000313" key="8">
    <source>
        <dbReference type="Proteomes" id="UP001597357"/>
    </source>
</evidence>
<keyword evidence="5 6" id="KW-0472">Membrane</keyword>
<accession>A0ABW5SHZ0</accession>
<name>A0ABW5SHZ0_9FLAO</name>
<keyword evidence="2" id="KW-1003">Cell membrane</keyword>
<dbReference type="InterPro" id="IPR022791">
    <property type="entry name" value="L-PG_synthase/AglD"/>
</dbReference>
<dbReference type="Pfam" id="PF03706">
    <property type="entry name" value="LPG_synthase_TM"/>
    <property type="match status" value="1"/>
</dbReference>
<gene>
    <name evidence="7" type="ORF">ACFSQ0_10115</name>
</gene>
<keyword evidence="3 6" id="KW-0812">Transmembrane</keyword>
<keyword evidence="4 6" id="KW-1133">Transmembrane helix</keyword>
<evidence type="ECO:0000313" key="7">
    <source>
        <dbReference type="EMBL" id="MFD2698347.1"/>
    </source>
</evidence>
<feature type="transmembrane region" description="Helical" evidence="6">
    <location>
        <begin position="47"/>
        <end position="66"/>
    </location>
</feature>
<evidence type="ECO:0000256" key="6">
    <source>
        <dbReference type="SAM" id="Phobius"/>
    </source>
</evidence>
<feature type="transmembrane region" description="Helical" evidence="6">
    <location>
        <begin position="130"/>
        <end position="148"/>
    </location>
</feature>
<evidence type="ECO:0000256" key="1">
    <source>
        <dbReference type="ARBA" id="ARBA00004651"/>
    </source>
</evidence>
<protein>
    <submittedName>
        <fullName evidence="7">YbhN family protein</fullName>
    </submittedName>
</protein>
<reference evidence="8" key="1">
    <citation type="journal article" date="2019" name="Int. J. Syst. Evol. Microbiol.">
        <title>The Global Catalogue of Microorganisms (GCM) 10K type strain sequencing project: providing services to taxonomists for standard genome sequencing and annotation.</title>
        <authorList>
            <consortium name="The Broad Institute Genomics Platform"/>
            <consortium name="The Broad Institute Genome Sequencing Center for Infectious Disease"/>
            <person name="Wu L."/>
            <person name="Ma J."/>
        </authorList>
    </citation>
    <scope>NUCLEOTIDE SEQUENCE [LARGE SCALE GENOMIC DNA]</scope>
    <source>
        <strain evidence="8">KCTC 42255</strain>
    </source>
</reference>
<dbReference type="EMBL" id="JBHULZ010000041">
    <property type="protein sequence ID" value="MFD2698347.1"/>
    <property type="molecule type" value="Genomic_DNA"/>
</dbReference>